<dbReference type="RefSeq" id="WP_220206953.1">
    <property type="nucleotide sequence ID" value="NZ_BNJK01000001.1"/>
</dbReference>
<evidence type="ECO:0000256" key="1">
    <source>
        <dbReference type="SAM" id="MobiDB-lite"/>
    </source>
</evidence>
<organism evidence="2 3">
    <name type="scientific">Reticulibacter mediterranei</name>
    <dbReference type="NCBI Taxonomy" id="2778369"/>
    <lineage>
        <taxon>Bacteria</taxon>
        <taxon>Bacillati</taxon>
        <taxon>Chloroflexota</taxon>
        <taxon>Ktedonobacteria</taxon>
        <taxon>Ktedonobacterales</taxon>
        <taxon>Reticulibacteraceae</taxon>
        <taxon>Reticulibacter</taxon>
    </lineage>
</organism>
<dbReference type="Proteomes" id="UP000597444">
    <property type="component" value="Unassembled WGS sequence"/>
</dbReference>
<gene>
    <name evidence="2" type="ORF">KSF_063640</name>
</gene>
<evidence type="ECO:0000313" key="2">
    <source>
        <dbReference type="EMBL" id="GHO96316.1"/>
    </source>
</evidence>
<name>A0A8J3IU96_9CHLR</name>
<dbReference type="AlphaFoldDB" id="A0A8J3IU96"/>
<keyword evidence="3" id="KW-1185">Reference proteome</keyword>
<protein>
    <submittedName>
        <fullName evidence="2">Uncharacterized protein</fullName>
    </submittedName>
</protein>
<accession>A0A8J3IU96</accession>
<evidence type="ECO:0000313" key="3">
    <source>
        <dbReference type="Proteomes" id="UP000597444"/>
    </source>
</evidence>
<sequence>MSQTPPSAAGPLTWLVASQVTWRGVRTSMLPSRMVQTCIAETSKQRKGMHDEKKPTLARDETPGSGSIPL</sequence>
<feature type="region of interest" description="Disordered" evidence="1">
    <location>
        <begin position="41"/>
        <end position="70"/>
    </location>
</feature>
<dbReference type="EMBL" id="BNJK01000001">
    <property type="protein sequence ID" value="GHO96316.1"/>
    <property type="molecule type" value="Genomic_DNA"/>
</dbReference>
<feature type="compositionally biased region" description="Basic and acidic residues" evidence="1">
    <location>
        <begin position="48"/>
        <end position="62"/>
    </location>
</feature>
<proteinExistence type="predicted"/>
<comment type="caution">
    <text evidence="2">The sequence shown here is derived from an EMBL/GenBank/DDBJ whole genome shotgun (WGS) entry which is preliminary data.</text>
</comment>
<reference evidence="2" key="1">
    <citation type="submission" date="2020-10" db="EMBL/GenBank/DDBJ databases">
        <title>Taxonomic study of unclassified bacteria belonging to the class Ktedonobacteria.</title>
        <authorList>
            <person name="Yabe S."/>
            <person name="Wang C.M."/>
            <person name="Zheng Y."/>
            <person name="Sakai Y."/>
            <person name="Cavaletti L."/>
            <person name="Monciardini P."/>
            <person name="Donadio S."/>
        </authorList>
    </citation>
    <scope>NUCLEOTIDE SEQUENCE</scope>
    <source>
        <strain evidence="2">ID150040</strain>
    </source>
</reference>